<gene>
    <name evidence="3" type="ORF">NA57DRAFT_57665</name>
</gene>
<dbReference type="PANTHER" id="PTHR21708">
    <property type="entry name" value="PROBABLE 2-DEHYDROPANTOATE 2-REDUCTASE"/>
    <property type="match status" value="1"/>
</dbReference>
<dbReference type="Gene3D" id="3.40.50.720">
    <property type="entry name" value="NAD(P)-binding Rossmann-like Domain"/>
    <property type="match status" value="1"/>
</dbReference>
<dbReference type="AlphaFoldDB" id="A0A9P4ICY0"/>
<protein>
    <submittedName>
        <fullName evidence="3">2-dehydropantoate 2-reductase</fullName>
    </submittedName>
</protein>
<evidence type="ECO:0000259" key="1">
    <source>
        <dbReference type="Pfam" id="PF02558"/>
    </source>
</evidence>
<dbReference type="Gene3D" id="1.10.1040.10">
    <property type="entry name" value="N-(1-d-carboxylethyl)-l-norvaline Dehydrogenase, domain 2"/>
    <property type="match status" value="1"/>
</dbReference>
<dbReference type="SUPFAM" id="SSF51735">
    <property type="entry name" value="NAD(P)-binding Rossmann-fold domains"/>
    <property type="match status" value="1"/>
</dbReference>
<dbReference type="SUPFAM" id="SSF48179">
    <property type="entry name" value="6-phosphogluconate dehydrogenase C-terminal domain-like"/>
    <property type="match status" value="1"/>
</dbReference>
<dbReference type="Proteomes" id="UP000799772">
    <property type="component" value="Unassembled WGS sequence"/>
</dbReference>
<keyword evidence="4" id="KW-1185">Reference proteome</keyword>
<dbReference type="FunFam" id="3.40.50.720:FF:000609">
    <property type="entry name" value="2-dehydropantoate 2-reductase"/>
    <property type="match status" value="1"/>
</dbReference>
<proteinExistence type="predicted"/>
<dbReference type="InterPro" id="IPR008927">
    <property type="entry name" value="6-PGluconate_DH-like_C_sf"/>
</dbReference>
<dbReference type="GO" id="GO:0005737">
    <property type="term" value="C:cytoplasm"/>
    <property type="evidence" value="ECO:0007669"/>
    <property type="project" value="TreeGrafter"/>
</dbReference>
<accession>A0A9P4ICY0</accession>
<dbReference type="InterPro" id="IPR036291">
    <property type="entry name" value="NAD(P)-bd_dom_sf"/>
</dbReference>
<evidence type="ECO:0000259" key="2">
    <source>
        <dbReference type="Pfam" id="PF08546"/>
    </source>
</evidence>
<comment type="caution">
    <text evidence="3">The sequence shown here is derived from an EMBL/GenBank/DDBJ whole genome shotgun (WGS) entry which is preliminary data.</text>
</comment>
<dbReference type="PANTHER" id="PTHR21708:SF26">
    <property type="entry name" value="2-DEHYDROPANTOATE 2-REDUCTASE"/>
    <property type="match status" value="1"/>
</dbReference>
<dbReference type="InterPro" id="IPR051402">
    <property type="entry name" value="KPR-Related"/>
</dbReference>
<organism evidence="3 4">
    <name type="scientific">Rhizodiscina lignyota</name>
    <dbReference type="NCBI Taxonomy" id="1504668"/>
    <lineage>
        <taxon>Eukaryota</taxon>
        <taxon>Fungi</taxon>
        <taxon>Dikarya</taxon>
        <taxon>Ascomycota</taxon>
        <taxon>Pezizomycotina</taxon>
        <taxon>Dothideomycetes</taxon>
        <taxon>Pleosporomycetidae</taxon>
        <taxon>Aulographales</taxon>
        <taxon>Rhizodiscinaceae</taxon>
        <taxon>Rhizodiscina</taxon>
    </lineage>
</organism>
<dbReference type="FunFam" id="1.10.1040.10:FF:000017">
    <property type="entry name" value="2-dehydropantoate 2-reductase"/>
    <property type="match status" value="1"/>
</dbReference>
<dbReference type="OrthoDB" id="3609at2759"/>
<sequence>MSSQHPPPKEKPVHILVVGAGAIGCFYASRLHHKILTILRQPSKNIYVSLVCRSNYSIVARSGVQMKTRTFGDYTFTPAAAYPSIPAAASSSSAPKDGWDYIFVTTKALPDIVDDAAEIEPLVRKGPDGKSCIVLIQNGVGVEEPHRKRFPNNPLVSVVTIVSAEQISQGVVRQNRWTRTSLGPYSDGLGGRTAEGKELARRGQACTDDVVDLLTRYGGIRDAESYDEIGMQQVRWHKVCINAANNPSSVLSGGRGSANMVMDPDLRLHLKGCMEEVFEAAEHVLGEPFPAKLAKPERILTSTERNTDGRPSMLVDWIHGRPMELEVILGNPVRIARERGYEMKRLQTLYALLKSAQKMRKESTEQDAKRQNGAKL</sequence>
<name>A0A9P4ICY0_9PEZI</name>
<dbReference type="InterPro" id="IPR013332">
    <property type="entry name" value="KPR_N"/>
</dbReference>
<evidence type="ECO:0000313" key="3">
    <source>
        <dbReference type="EMBL" id="KAF2097058.1"/>
    </source>
</evidence>
<dbReference type="InterPro" id="IPR013328">
    <property type="entry name" value="6PGD_dom2"/>
</dbReference>
<evidence type="ECO:0000313" key="4">
    <source>
        <dbReference type="Proteomes" id="UP000799772"/>
    </source>
</evidence>
<feature type="domain" description="Ketopantoate reductase N-terminal" evidence="1">
    <location>
        <begin position="15"/>
        <end position="186"/>
    </location>
</feature>
<feature type="domain" description="Ketopantoate reductase C-terminal" evidence="2">
    <location>
        <begin position="231"/>
        <end position="355"/>
    </location>
</feature>
<dbReference type="EMBL" id="ML978128">
    <property type="protein sequence ID" value="KAF2097058.1"/>
    <property type="molecule type" value="Genomic_DNA"/>
</dbReference>
<dbReference type="Pfam" id="PF02558">
    <property type="entry name" value="ApbA"/>
    <property type="match status" value="1"/>
</dbReference>
<dbReference type="Pfam" id="PF08546">
    <property type="entry name" value="ApbA_C"/>
    <property type="match status" value="1"/>
</dbReference>
<reference evidence="3" key="1">
    <citation type="journal article" date="2020" name="Stud. Mycol.">
        <title>101 Dothideomycetes genomes: a test case for predicting lifestyles and emergence of pathogens.</title>
        <authorList>
            <person name="Haridas S."/>
            <person name="Albert R."/>
            <person name="Binder M."/>
            <person name="Bloem J."/>
            <person name="Labutti K."/>
            <person name="Salamov A."/>
            <person name="Andreopoulos B."/>
            <person name="Baker S."/>
            <person name="Barry K."/>
            <person name="Bills G."/>
            <person name="Bluhm B."/>
            <person name="Cannon C."/>
            <person name="Castanera R."/>
            <person name="Culley D."/>
            <person name="Daum C."/>
            <person name="Ezra D."/>
            <person name="Gonzalez J."/>
            <person name="Henrissat B."/>
            <person name="Kuo A."/>
            <person name="Liang C."/>
            <person name="Lipzen A."/>
            <person name="Lutzoni F."/>
            <person name="Magnuson J."/>
            <person name="Mondo S."/>
            <person name="Nolan M."/>
            <person name="Ohm R."/>
            <person name="Pangilinan J."/>
            <person name="Park H.-J."/>
            <person name="Ramirez L."/>
            <person name="Alfaro M."/>
            <person name="Sun H."/>
            <person name="Tritt A."/>
            <person name="Yoshinaga Y."/>
            <person name="Zwiers L.-H."/>
            <person name="Turgeon B."/>
            <person name="Goodwin S."/>
            <person name="Spatafora J."/>
            <person name="Crous P."/>
            <person name="Grigoriev I."/>
        </authorList>
    </citation>
    <scope>NUCLEOTIDE SEQUENCE</scope>
    <source>
        <strain evidence="3">CBS 133067</strain>
    </source>
</reference>
<dbReference type="InterPro" id="IPR013752">
    <property type="entry name" value="KPA_reductase"/>
</dbReference>